<reference evidence="2 3" key="1">
    <citation type="journal article" date="2014" name="PLoS Genet.">
        <title>Analysis of the Phlebiopsis gigantea genome, transcriptome and secretome provides insight into its pioneer colonization strategies of wood.</title>
        <authorList>
            <person name="Hori C."/>
            <person name="Ishida T."/>
            <person name="Igarashi K."/>
            <person name="Samejima M."/>
            <person name="Suzuki H."/>
            <person name="Master E."/>
            <person name="Ferreira P."/>
            <person name="Ruiz-Duenas F.J."/>
            <person name="Held B."/>
            <person name="Canessa P."/>
            <person name="Larrondo L.F."/>
            <person name="Schmoll M."/>
            <person name="Druzhinina I.S."/>
            <person name="Kubicek C.P."/>
            <person name="Gaskell J.A."/>
            <person name="Kersten P."/>
            <person name="St John F."/>
            <person name="Glasner J."/>
            <person name="Sabat G."/>
            <person name="Splinter BonDurant S."/>
            <person name="Syed K."/>
            <person name="Yadav J."/>
            <person name="Mgbeahuruike A.C."/>
            <person name="Kovalchuk A."/>
            <person name="Asiegbu F.O."/>
            <person name="Lackner G."/>
            <person name="Hoffmeister D."/>
            <person name="Rencoret J."/>
            <person name="Gutierrez A."/>
            <person name="Sun H."/>
            <person name="Lindquist E."/>
            <person name="Barry K."/>
            <person name="Riley R."/>
            <person name="Grigoriev I.V."/>
            <person name="Henrissat B."/>
            <person name="Kues U."/>
            <person name="Berka R.M."/>
            <person name="Martinez A.T."/>
            <person name="Covert S.F."/>
            <person name="Blanchette R.A."/>
            <person name="Cullen D."/>
        </authorList>
    </citation>
    <scope>NUCLEOTIDE SEQUENCE [LARGE SCALE GENOMIC DNA]</scope>
    <source>
        <strain evidence="2 3">11061_1 CR5-6</strain>
    </source>
</reference>
<feature type="compositionally biased region" description="Basic and acidic residues" evidence="1">
    <location>
        <begin position="97"/>
        <end position="106"/>
    </location>
</feature>
<dbReference type="HOGENOM" id="CLU_006928_0_0_1"/>
<feature type="region of interest" description="Disordered" evidence="1">
    <location>
        <begin position="21"/>
        <end position="201"/>
    </location>
</feature>
<feature type="compositionally biased region" description="Polar residues" evidence="1">
    <location>
        <begin position="21"/>
        <end position="31"/>
    </location>
</feature>
<feature type="compositionally biased region" description="Polar residues" evidence="1">
    <location>
        <begin position="879"/>
        <end position="890"/>
    </location>
</feature>
<feature type="compositionally biased region" description="Low complexity" evidence="1">
    <location>
        <begin position="138"/>
        <end position="153"/>
    </location>
</feature>
<gene>
    <name evidence="2" type="ORF">PHLGIDRAFT_125828</name>
</gene>
<feature type="compositionally biased region" description="Low complexity" evidence="1">
    <location>
        <begin position="427"/>
        <end position="437"/>
    </location>
</feature>
<organism evidence="2 3">
    <name type="scientific">Phlebiopsis gigantea (strain 11061_1 CR5-6)</name>
    <name type="common">White-rot fungus</name>
    <name type="synonym">Peniophora gigantea</name>
    <dbReference type="NCBI Taxonomy" id="745531"/>
    <lineage>
        <taxon>Eukaryota</taxon>
        <taxon>Fungi</taxon>
        <taxon>Dikarya</taxon>
        <taxon>Basidiomycota</taxon>
        <taxon>Agaricomycotina</taxon>
        <taxon>Agaricomycetes</taxon>
        <taxon>Polyporales</taxon>
        <taxon>Phanerochaetaceae</taxon>
        <taxon>Phlebiopsis</taxon>
    </lineage>
</organism>
<feature type="compositionally biased region" description="Pro residues" evidence="1">
    <location>
        <begin position="585"/>
        <end position="602"/>
    </location>
</feature>
<keyword evidence="3" id="KW-1185">Reference proteome</keyword>
<feature type="region of interest" description="Disordered" evidence="1">
    <location>
        <begin position="413"/>
        <end position="606"/>
    </location>
</feature>
<sequence length="1165" mass="123497">MDDLYNNAWGDSSDFYASTRDYASSSQTTWVPPSPTSPQHEEADLANPSWSTGADVKWNEPSDHEQSHGFAWSATDPDLAWGTSTYEDIGLGKRKSSTPDEDKNSEVDEEPVDDEGVSTKSGPIEPIATLDNLRTHSPESPQAESPPSSPDQDGFGTFEDATAFDDVTVASRTSTGLEEEPWSSPWAGVPAPAEEEKQPIDEWEVARRTQERLDRLVPPEVLANIINQCEEYFKYAVAKTTPMADAKVKDTAKEEAGEKVEQEVEELAPEEAQKEVQQEVREEIQEETWMNDWRSGIEGIEGLDTLMQSLVPELILQPAPIFTKTGIAKNMASSVRLSKHLSLSKASPMFHYMAARGSTAWETAVKHSKDTVEEDVVPVGWRIVEKQNQPESESPSMARTSSGLFSFWSKRQSKTPVPIATPKEASPSRGSMSSIPSADAGTPRMSVDSSHTRSVSVSSDKDRQPSSVPSPAPTPGPVEPSRASTVALAPTPSPTQSTSSYADAPDLTADAEAQTPQQPPPSAVSRFLGRFSRKRSSLGSSSPRSSLALSTDDLEFLSDIVPSAADGHEEHGDSFESLNSILKPEPLPPALPPPPLAPPPRPASVATLPSQLINTAASGSNALIDTVVTASQPPSARKDQDDLEDIFGEFETSPTSFTSSGIDPFAASVPVTANTTRVPIRTQTPIISVPQARISSPLSFTGPPLSTRSDSQPSVRPLLAVPSVIMTPAIAPPPTQRADTEPLFDSMSRRQQSRPKAPISFTLSKPSGPVSPGLPSASEVPLAQLYPEAAARQHAQQSGSSSMPVIAATRSASPFPSPPSQPSRSHTPIMVRAPLNPGIVAPLLAPPPGTSSQATAPTVNLLGGDDDDDFGDFEDFHSSAPTTASTLGPQKSTFSFPPPPPSATTKPAIKPSTLAPLIPPTSSGSKLISSPSTPQPLSSESLNDDFAAMLLSSSRSLDSHRSHVSGLNISFQSDQSLLTSQKKGFSFEDFAASTSSVLRTPSPPRPISKSSRPPMSLELPKIAHPATVLSSEEKEARASSHQRTLSLLERAAARPGQWPAPPSPLPQAISFPILGGPAPKQKVDLLGDDDAFSAFQSDAPSPAPPAANGPKVEPAPASANLAHTWSSFAPVASKVQETTKLNGSSASKPSGGGLSAQDLSFFEGL</sequence>
<feature type="region of interest" description="Disordered" evidence="1">
    <location>
        <begin position="1136"/>
        <end position="1165"/>
    </location>
</feature>
<dbReference type="EMBL" id="KN840459">
    <property type="protein sequence ID" value="KIP09992.1"/>
    <property type="molecule type" value="Genomic_DNA"/>
</dbReference>
<evidence type="ECO:0000256" key="1">
    <source>
        <dbReference type="SAM" id="MobiDB-lite"/>
    </source>
</evidence>
<evidence type="ECO:0000313" key="3">
    <source>
        <dbReference type="Proteomes" id="UP000053257"/>
    </source>
</evidence>
<evidence type="ECO:0000313" key="2">
    <source>
        <dbReference type="EMBL" id="KIP09992.1"/>
    </source>
</evidence>
<feature type="region of interest" description="Disordered" evidence="1">
    <location>
        <begin position="809"/>
        <end position="940"/>
    </location>
</feature>
<proteinExistence type="predicted"/>
<accession>A0A0C3SBF6</accession>
<feature type="region of interest" description="Disordered" evidence="1">
    <location>
        <begin position="748"/>
        <end position="776"/>
    </location>
</feature>
<dbReference type="AlphaFoldDB" id="A0A0C3SBF6"/>
<feature type="compositionally biased region" description="Acidic residues" evidence="1">
    <location>
        <begin position="107"/>
        <end position="116"/>
    </location>
</feature>
<feature type="compositionally biased region" description="Basic and acidic residues" evidence="1">
    <location>
        <begin position="57"/>
        <end position="67"/>
    </location>
</feature>
<protein>
    <submittedName>
        <fullName evidence="2">Uncharacterized protein</fullName>
    </submittedName>
</protein>
<feature type="region of interest" description="Disordered" evidence="1">
    <location>
        <begin position="1087"/>
        <end position="1117"/>
    </location>
</feature>
<dbReference type="Proteomes" id="UP000053257">
    <property type="component" value="Unassembled WGS sequence"/>
</dbReference>
<dbReference type="OrthoDB" id="3262497at2759"/>
<name>A0A0C3SBF6_PHLG1</name>
<feature type="compositionally biased region" description="Acidic residues" evidence="1">
    <location>
        <begin position="864"/>
        <end position="873"/>
    </location>
</feature>
<dbReference type="STRING" id="745531.A0A0C3SBF6"/>
<feature type="compositionally biased region" description="Low complexity" evidence="1">
    <location>
        <begin position="537"/>
        <end position="550"/>
    </location>
</feature>
<feature type="region of interest" description="Disordered" evidence="1">
    <location>
        <begin position="1054"/>
        <end position="1073"/>
    </location>
</feature>
<feature type="compositionally biased region" description="Low complexity" evidence="1">
    <location>
        <begin position="446"/>
        <end position="458"/>
    </location>
</feature>
<feature type="region of interest" description="Disordered" evidence="1">
    <location>
        <begin position="994"/>
        <end position="1019"/>
    </location>
</feature>
<feature type="compositionally biased region" description="Polar residues" evidence="1">
    <location>
        <begin position="920"/>
        <end position="940"/>
    </location>
</feature>
<feature type="compositionally biased region" description="Pro residues" evidence="1">
    <location>
        <begin position="468"/>
        <end position="478"/>
    </location>
</feature>
<feature type="compositionally biased region" description="Polar residues" evidence="1">
    <location>
        <begin position="1136"/>
        <end position="1148"/>
    </location>
</feature>
<feature type="compositionally biased region" description="Low complexity" evidence="1">
    <location>
        <begin position="1007"/>
        <end position="1016"/>
    </location>
</feature>